<organism evidence="2 3">
    <name type="scientific">Araneus ventricosus</name>
    <name type="common">Orbweaver spider</name>
    <name type="synonym">Epeira ventricosa</name>
    <dbReference type="NCBI Taxonomy" id="182803"/>
    <lineage>
        <taxon>Eukaryota</taxon>
        <taxon>Metazoa</taxon>
        <taxon>Ecdysozoa</taxon>
        <taxon>Arthropoda</taxon>
        <taxon>Chelicerata</taxon>
        <taxon>Arachnida</taxon>
        <taxon>Araneae</taxon>
        <taxon>Araneomorphae</taxon>
        <taxon>Entelegynae</taxon>
        <taxon>Araneoidea</taxon>
        <taxon>Araneidae</taxon>
        <taxon>Araneus</taxon>
    </lineage>
</organism>
<evidence type="ECO:0000313" key="2">
    <source>
        <dbReference type="EMBL" id="GBN72753.1"/>
    </source>
</evidence>
<comment type="caution">
    <text evidence="2">The sequence shown here is derived from an EMBL/GenBank/DDBJ whole genome shotgun (WGS) entry which is preliminary data.</text>
</comment>
<dbReference type="OrthoDB" id="10543020at2759"/>
<keyword evidence="3" id="KW-1185">Reference proteome</keyword>
<proteinExistence type="predicted"/>
<sequence length="134" mass="15399">MPGRRVRRHLSQLSEFERSFIIGMKTVGWSTRRVGHQVGHRSFGVCSQNMLGAVDTRLYPRAMYRVWSNQEDDETRGSKNRAGRARGSHSDSLHDTIRCRDASCSINHFQTPCGSESSIQRYVDDILRPMWDLS</sequence>
<dbReference type="AlphaFoldDB" id="A0A4Y2RAK4"/>
<gene>
    <name evidence="2" type="ORF">AVEN_40385_1</name>
</gene>
<protein>
    <submittedName>
        <fullName evidence="2">Uncharacterized protein</fullName>
    </submittedName>
</protein>
<dbReference type="Proteomes" id="UP000499080">
    <property type="component" value="Unassembled WGS sequence"/>
</dbReference>
<evidence type="ECO:0000256" key="1">
    <source>
        <dbReference type="SAM" id="MobiDB-lite"/>
    </source>
</evidence>
<evidence type="ECO:0000313" key="3">
    <source>
        <dbReference type="Proteomes" id="UP000499080"/>
    </source>
</evidence>
<accession>A0A4Y2RAK4</accession>
<name>A0A4Y2RAK4_ARAVE</name>
<feature type="region of interest" description="Disordered" evidence="1">
    <location>
        <begin position="69"/>
        <end position="92"/>
    </location>
</feature>
<feature type="compositionally biased region" description="Basic residues" evidence="1">
    <location>
        <begin position="78"/>
        <end position="87"/>
    </location>
</feature>
<dbReference type="EMBL" id="BGPR01143694">
    <property type="protein sequence ID" value="GBN72753.1"/>
    <property type="molecule type" value="Genomic_DNA"/>
</dbReference>
<reference evidence="2 3" key="1">
    <citation type="journal article" date="2019" name="Sci. Rep.">
        <title>Orb-weaving spider Araneus ventricosus genome elucidates the spidroin gene catalogue.</title>
        <authorList>
            <person name="Kono N."/>
            <person name="Nakamura H."/>
            <person name="Ohtoshi R."/>
            <person name="Moran D.A.P."/>
            <person name="Shinohara A."/>
            <person name="Yoshida Y."/>
            <person name="Fujiwara M."/>
            <person name="Mori M."/>
            <person name="Tomita M."/>
            <person name="Arakawa K."/>
        </authorList>
    </citation>
    <scope>NUCLEOTIDE SEQUENCE [LARGE SCALE GENOMIC DNA]</scope>
</reference>